<comment type="subcellular location">
    <subcellularLocation>
        <location evidence="1 2 3">Nucleus</location>
    </subcellularLocation>
</comment>
<dbReference type="Gene3D" id="1.10.10.60">
    <property type="entry name" value="Homeodomain-like"/>
    <property type="match status" value="1"/>
</dbReference>
<dbReference type="FunFam" id="1.10.10.60:FF:000054">
    <property type="entry name" value="One cut domain family member"/>
    <property type="match status" value="1"/>
</dbReference>
<evidence type="ECO:0000256" key="4">
    <source>
        <dbReference type="SAM" id="MobiDB-lite"/>
    </source>
</evidence>
<dbReference type="SUPFAM" id="SSF46689">
    <property type="entry name" value="Homeodomain-like"/>
    <property type="match status" value="1"/>
</dbReference>
<dbReference type="PANTHER" id="PTHR14057:SF32">
    <property type="entry name" value="HOMEOBOX PROTEIN CEH-21-RELATED"/>
    <property type="match status" value="1"/>
</dbReference>
<reference evidence="7" key="1">
    <citation type="submission" date="2017-02" db="UniProtKB">
        <authorList>
            <consortium name="WormBaseParasite"/>
        </authorList>
    </citation>
    <scope>IDENTIFICATION</scope>
</reference>
<dbReference type="CDD" id="cd00086">
    <property type="entry name" value="homeodomain"/>
    <property type="match status" value="1"/>
</dbReference>
<organism evidence="6 7">
    <name type="scientific">Syphacia muris</name>
    <dbReference type="NCBI Taxonomy" id="451379"/>
    <lineage>
        <taxon>Eukaryota</taxon>
        <taxon>Metazoa</taxon>
        <taxon>Ecdysozoa</taxon>
        <taxon>Nematoda</taxon>
        <taxon>Chromadorea</taxon>
        <taxon>Rhabditida</taxon>
        <taxon>Spirurina</taxon>
        <taxon>Oxyuridomorpha</taxon>
        <taxon>Oxyuroidea</taxon>
        <taxon>Oxyuridae</taxon>
        <taxon>Syphacia</taxon>
    </lineage>
</organism>
<keyword evidence="6" id="KW-1185">Reference proteome</keyword>
<name>A0A0N5AZA6_9BILA</name>
<keyword evidence="2 3" id="KW-0238">DNA-binding</keyword>
<feature type="domain" description="Homeobox" evidence="5">
    <location>
        <begin position="21"/>
        <end position="81"/>
    </location>
</feature>
<accession>A0A0N5AZA6</accession>
<dbReference type="WBParaSite" id="SMUV_0001032901-mRNA-1">
    <property type="protein sequence ID" value="SMUV_0001032901-mRNA-1"/>
    <property type="gene ID" value="SMUV_0001032901"/>
</dbReference>
<keyword evidence="2 3" id="KW-0371">Homeobox</keyword>
<dbReference type="STRING" id="451379.A0A0N5AZA6"/>
<dbReference type="PROSITE" id="PS50071">
    <property type="entry name" value="HOMEOBOX_2"/>
    <property type="match status" value="1"/>
</dbReference>
<dbReference type="InterPro" id="IPR051649">
    <property type="entry name" value="CUT_Homeobox"/>
</dbReference>
<protein>
    <submittedName>
        <fullName evidence="7">Homeobox domain-containing protein</fullName>
    </submittedName>
</protein>
<evidence type="ECO:0000313" key="7">
    <source>
        <dbReference type="WBParaSite" id="SMUV_0001032901-mRNA-1"/>
    </source>
</evidence>
<evidence type="ECO:0000256" key="3">
    <source>
        <dbReference type="RuleBase" id="RU000682"/>
    </source>
</evidence>
<feature type="DNA-binding region" description="Homeobox" evidence="2">
    <location>
        <begin position="23"/>
        <end position="82"/>
    </location>
</feature>
<keyword evidence="2 3" id="KW-0539">Nucleus</keyword>
<dbReference type="InterPro" id="IPR009057">
    <property type="entry name" value="Homeodomain-like_sf"/>
</dbReference>
<evidence type="ECO:0000259" key="5">
    <source>
        <dbReference type="PROSITE" id="PS50071"/>
    </source>
</evidence>
<dbReference type="Proteomes" id="UP000046393">
    <property type="component" value="Unplaced"/>
</dbReference>
<proteinExistence type="predicted"/>
<feature type="compositionally biased region" description="Low complexity" evidence="4">
    <location>
        <begin position="89"/>
        <end position="112"/>
    </location>
</feature>
<dbReference type="Pfam" id="PF00046">
    <property type="entry name" value="Homeodomain"/>
    <property type="match status" value="1"/>
</dbReference>
<dbReference type="SMART" id="SM00389">
    <property type="entry name" value="HOX"/>
    <property type="match status" value="1"/>
</dbReference>
<evidence type="ECO:0000256" key="1">
    <source>
        <dbReference type="ARBA" id="ARBA00004123"/>
    </source>
</evidence>
<dbReference type="GO" id="GO:0000981">
    <property type="term" value="F:DNA-binding transcription factor activity, RNA polymerase II-specific"/>
    <property type="evidence" value="ECO:0007669"/>
    <property type="project" value="TreeGrafter"/>
</dbReference>
<dbReference type="GO" id="GO:0000978">
    <property type="term" value="F:RNA polymerase II cis-regulatory region sequence-specific DNA binding"/>
    <property type="evidence" value="ECO:0007669"/>
    <property type="project" value="TreeGrafter"/>
</dbReference>
<dbReference type="GO" id="GO:0005634">
    <property type="term" value="C:nucleus"/>
    <property type="evidence" value="ECO:0007669"/>
    <property type="project" value="UniProtKB-SubCell"/>
</dbReference>
<dbReference type="PANTHER" id="PTHR14057">
    <property type="entry name" value="TRANSCRIPTION FACTOR ONECUT"/>
    <property type="match status" value="1"/>
</dbReference>
<dbReference type="InterPro" id="IPR001356">
    <property type="entry name" value="HD"/>
</dbReference>
<feature type="region of interest" description="Disordered" evidence="4">
    <location>
        <begin position="73"/>
        <end position="112"/>
    </location>
</feature>
<evidence type="ECO:0000256" key="2">
    <source>
        <dbReference type="PROSITE-ProRule" id="PRU00108"/>
    </source>
</evidence>
<sequence>LTFTACKRKEEQQVNGTAHSTAPKKPRLVFTDIQRRTLQAIFKETKRPSREMQLTISHQLQLDPTTVANFFMNARRRGHDRLRQEEEQQQQQQQQQHKQVSQNQQQSQQQTHAQQPQQTAVITTVAAAETQILSPVVASPVFEQL</sequence>
<evidence type="ECO:0000313" key="6">
    <source>
        <dbReference type="Proteomes" id="UP000046393"/>
    </source>
</evidence>
<dbReference type="AlphaFoldDB" id="A0A0N5AZA6"/>